<dbReference type="eggNOG" id="COG4249">
    <property type="taxonomic scope" value="Bacteria"/>
</dbReference>
<dbReference type="InterPro" id="IPR050452">
    <property type="entry name" value="Metacaspase"/>
</dbReference>
<dbReference type="KEGG" id="cph:Cpha266_1254"/>
<dbReference type="PANTHER" id="PTHR48104">
    <property type="entry name" value="METACASPASE-4"/>
    <property type="match status" value="1"/>
</dbReference>
<dbReference type="Proteomes" id="UP000008701">
    <property type="component" value="Chromosome"/>
</dbReference>
<feature type="domain" description="Peptidase C14 caspase" evidence="1">
    <location>
        <begin position="3"/>
        <end position="265"/>
    </location>
</feature>
<dbReference type="GO" id="GO:0006508">
    <property type="term" value="P:proteolysis"/>
    <property type="evidence" value="ECO:0007669"/>
    <property type="project" value="InterPro"/>
</dbReference>
<dbReference type="RefSeq" id="WP_011745111.1">
    <property type="nucleotide sequence ID" value="NC_008639.1"/>
</dbReference>
<gene>
    <name evidence="2" type="ordered locus">Cpha266_1254</name>
</gene>
<dbReference type="GO" id="GO:0004197">
    <property type="term" value="F:cysteine-type endopeptidase activity"/>
    <property type="evidence" value="ECO:0007669"/>
    <property type="project" value="InterPro"/>
</dbReference>
<dbReference type="Gene3D" id="3.40.50.1460">
    <property type="match status" value="1"/>
</dbReference>
<dbReference type="AlphaFoldDB" id="A1BFW0"/>
<protein>
    <submittedName>
        <fullName evidence="2">Peptidase C14, caspase catalytic subunit p20</fullName>
    </submittedName>
</protein>
<accession>A1BFW0</accession>
<dbReference type="GO" id="GO:0005737">
    <property type="term" value="C:cytoplasm"/>
    <property type="evidence" value="ECO:0007669"/>
    <property type="project" value="TreeGrafter"/>
</dbReference>
<dbReference type="InterPro" id="IPR029030">
    <property type="entry name" value="Caspase-like_dom_sf"/>
</dbReference>
<dbReference type="PANTHER" id="PTHR48104:SF30">
    <property type="entry name" value="METACASPASE-1"/>
    <property type="match status" value="1"/>
</dbReference>
<organism evidence="2 3">
    <name type="scientific">Chlorobium phaeobacteroides (strain DSM 266 / SMG 266 / 2430)</name>
    <dbReference type="NCBI Taxonomy" id="290317"/>
    <lineage>
        <taxon>Bacteria</taxon>
        <taxon>Pseudomonadati</taxon>
        <taxon>Chlorobiota</taxon>
        <taxon>Chlorobiia</taxon>
        <taxon>Chlorobiales</taxon>
        <taxon>Chlorobiaceae</taxon>
        <taxon>Chlorobium/Pelodictyon group</taxon>
        <taxon>Chlorobium</taxon>
    </lineage>
</organism>
<reference evidence="2 3" key="1">
    <citation type="submission" date="2006-12" db="EMBL/GenBank/DDBJ databases">
        <title>Complete sequence of Chlorobium phaeobacteroides DSM 266.</title>
        <authorList>
            <consortium name="US DOE Joint Genome Institute"/>
            <person name="Copeland A."/>
            <person name="Lucas S."/>
            <person name="Lapidus A."/>
            <person name="Barry K."/>
            <person name="Detter J.C."/>
            <person name="Glavina del Rio T."/>
            <person name="Hammon N."/>
            <person name="Israni S."/>
            <person name="Pitluck S."/>
            <person name="Goltsman E."/>
            <person name="Schmutz J."/>
            <person name="Larimer F."/>
            <person name="Land M."/>
            <person name="Hauser L."/>
            <person name="Mikhailova N."/>
            <person name="Li T."/>
            <person name="Overmann J."/>
            <person name="Bryant D.A."/>
            <person name="Richardson P."/>
        </authorList>
    </citation>
    <scope>NUCLEOTIDE SEQUENCE [LARGE SCALE GENOMIC DNA]</scope>
    <source>
        <strain evidence="2 3">DSM 266</strain>
    </source>
</reference>
<dbReference type="HOGENOM" id="CLU_029389_3_2_10"/>
<dbReference type="SUPFAM" id="SSF52129">
    <property type="entry name" value="Caspase-like"/>
    <property type="match status" value="1"/>
</dbReference>
<name>A1BFW0_CHLPD</name>
<evidence type="ECO:0000259" key="1">
    <source>
        <dbReference type="Pfam" id="PF00656"/>
    </source>
</evidence>
<proteinExistence type="predicted"/>
<dbReference type="InterPro" id="IPR011600">
    <property type="entry name" value="Pept_C14_caspase"/>
</dbReference>
<evidence type="ECO:0000313" key="3">
    <source>
        <dbReference type="Proteomes" id="UP000008701"/>
    </source>
</evidence>
<keyword evidence="3" id="KW-1185">Reference proteome</keyword>
<dbReference type="OrthoDB" id="2546654at2"/>
<sequence length="270" mass="30051">MAKKALCVGINRFKNYASATLNGCVNDANEMKSLLVDYFGFTSNSVKILTNAKATKAAIMTELSKMVNGAIAGKYDALVFSLSSHGTQVPDTSGDEPDRSDEAFCPYDLAQQEDQWHPDHIITDDELNSLFVSLPDKVTLEVYLDTCHSGTGLKAIDFLLQRKPRYLPPPSLDGFLDLESRTLRSFGQLKEKMPLTKKHTLWTGCKSSETSADALIEGKWHGAFTYYYSTELRKSKNTLSKDALLKLIRADLKAGRYTQTPQLEYNATAR</sequence>
<dbReference type="EMBL" id="CP000492">
    <property type="protein sequence ID" value="ABL65287.1"/>
    <property type="molecule type" value="Genomic_DNA"/>
</dbReference>
<evidence type="ECO:0000313" key="2">
    <source>
        <dbReference type="EMBL" id="ABL65287.1"/>
    </source>
</evidence>
<dbReference type="Pfam" id="PF00656">
    <property type="entry name" value="Peptidase_C14"/>
    <property type="match status" value="1"/>
</dbReference>
<dbReference type="STRING" id="290317.Cpha266_1254"/>